<keyword evidence="4" id="KW-1185">Reference proteome</keyword>
<dbReference type="EMBL" id="SEOQ01000690">
    <property type="protein sequence ID" value="TFY58315.1"/>
    <property type="molecule type" value="Genomic_DNA"/>
</dbReference>
<organism evidence="3 4">
    <name type="scientific">Dentipellis fragilis</name>
    <dbReference type="NCBI Taxonomy" id="205917"/>
    <lineage>
        <taxon>Eukaryota</taxon>
        <taxon>Fungi</taxon>
        <taxon>Dikarya</taxon>
        <taxon>Basidiomycota</taxon>
        <taxon>Agaricomycotina</taxon>
        <taxon>Agaricomycetes</taxon>
        <taxon>Russulales</taxon>
        <taxon>Hericiaceae</taxon>
        <taxon>Dentipellis</taxon>
    </lineage>
</organism>
<evidence type="ECO:0000256" key="1">
    <source>
        <dbReference type="SAM" id="MobiDB-lite"/>
    </source>
</evidence>
<gene>
    <name evidence="3" type="ORF">EVG20_g8199</name>
</gene>
<dbReference type="AlphaFoldDB" id="A0A4Y9Y7I1"/>
<comment type="caution">
    <text evidence="3">The sequence shown here is derived from an EMBL/GenBank/DDBJ whole genome shotgun (WGS) entry which is preliminary data.</text>
</comment>
<proteinExistence type="predicted"/>
<dbReference type="OrthoDB" id="2856616at2759"/>
<feature type="region of interest" description="Disordered" evidence="1">
    <location>
        <begin position="1"/>
        <end position="21"/>
    </location>
</feature>
<feature type="compositionally biased region" description="Acidic residues" evidence="1">
    <location>
        <begin position="567"/>
        <end position="593"/>
    </location>
</feature>
<reference evidence="3 4" key="1">
    <citation type="submission" date="2019-02" db="EMBL/GenBank/DDBJ databases">
        <title>Genome sequencing of the rare red list fungi Dentipellis fragilis.</title>
        <authorList>
            <person name="Buettner E."/>
            <person name="Kellner H."/>
        </authorList>
    </citation>
    <scope>NUCLEOTIDE SEQUENCE [LARGE SCALE GENOMIC DNA]</scope>
    <source>
        <strain evidence="3 4">DSM 105465</strain>
    </source>
</reference>
<dbReference type="Gene3D" id="1.20.1280.50">
    <property type="match status" value="1"/>
</dbReference>
<name>A0A4Y9Y7I1_9AGAM</name>
<dbReference type="Proteomes" id="UP000298327">
    <property type="component" value="Unassembled WGS sequence"/>
</dbReference>
<evidence type="ECO:0000259" key="2">
    <source>
        <dbReference type="Pfam" id="PF12937"/>
    </source>
</evidence>
<protein>
    <recommendedName>
        <fullName evidence="2">F-box domain-containing protein</fullName>
    </recommendedName>
</protein>
<sequence length="601" mass="67149">MASALVVGGPRRPAGKREPTQELEEINATRAAVSLPLEILVLIFSDLLSSSPPTRKGAGIELGWIRVTHVCHRWREAAVSAAILWTRITDLGPEWTRVSLERAGFAPLRFDWYEADSDTSPPVEDIASRLAQMRILPILGSHDILRPLLDRLHGPAPRLESLEVDIRDEEDQAQDHPISEIGGTLLNGGGGPLRRLRFTNVFFQWNSFNFSGLVSLVLCYNRHRYYTNGEEKRLPSLPSMLAIIREMTNLEDLRLINAMYAPDSEEHRYDLEPVSLPHLKQLIIDQNKTICAALLRNVVVKPQANIRLNCNELTTPAWETDGDIRMLLNFLKNHIPSPGTHECDSDCDSDCDADSDPCPYLCYQINLVPHGEIEITTRTRDTLHEDCYLLLPANDSGDWLPRLKTVFSTLPHDRLTVVEMRNEVGVSADAWTEVFTTTGLSWPKVHGLLVELERDCSFLIALLDLNAEAIPALRSVVIDAELGLPLDMLDEVESCVVSARERGVPLECITLRMAPESEGVEQWKDMLAAVVPDFRYSADAGTGQGFYGLPTLLGFPGAQFWGWNLGSDDEEEGDEDEREQEEDDEEDEDEDESTAANLPGA</sequence>
<evidence type="ECO:0000313" key="3">
    <source>
        <dbReference type="EMBL" id="TFY58315.1"/>
    </source>
</evidence>
<dbReference type="InterPro" id="IPR001810">
    <property type="entry name" value="F-box_dom"/>
</dbReference>
<feature type="region of interest" description="Disordered" evidence="1">
    <location>
        <begin position="563"/>
        <end position="601"/>
    </location>
</feature>
<accession>A0A4Y9Y7I1</accession>
<feature type="domain" description="F-box" evidence="2">
    <location>
        <begin position="34"/>
        <end position="88"/>
    </location>
</feature>
<dbReference type="Pfam" id="PF12937">
    <property type="entry name" value="F-box-like"/>
    <property type="match status" value="1"/>
</dbReference>
<evidence type="ECO:0000313" key="4">
    <source>
        <dbReference type="Proteomes" id="UP000298327"/>
    </source>
</evidence>